<comment type="similarity">
    <text evidence="3">Belongs to the peptidase M28 family.</text>
</comment>
<keyword evidence="4" id="KW-0645">Protease</keyword>
<evidence type="ECO:0000256" key="7">
    <source>
        <dbReference type="ARBA" id="ARBA00022801"/>
    </source>
</evidence>
<feature type="transmembrane region" description="Helical" evidence="14">
    <location>
        <begin position="516"/>
        <end position="536"/>
    </location>
</feature>
<feature type="transmembrane region" description="Helical" evidence="14">
    <location>
        <begin position="626"/>
        <end position="646"/>
    </location>
</feature>
<evidence type="ECO:0000256" key="10">
    <source>
        <dbReference type="ARBA" id="ARBA00022989"/>
    </source>
</evidence>
<evidence type="ECO:0000256" key="12">
    <source>
        <dbReference type="ARBA" id="ARBA00023136"/>
    </source>
</evidence>
<keyword evidence="11" id="KW-0482">Metalloprotease</keyword>
<evidence type="ECO:0008006" key="19">
    <source>
        <dbReference type="Google" id="ProtNLM"/>
    </source>
</evidence>
<organism evidence="17 18">
    <name type="scientific">Anisodus tanguticus</name>
    <dbReference type="NCBI Taxonomy" id="243964"/>
    <lineage>
        <taxon>Eukaryota</taxon>
        <taxon>Viridiplantae</taxon>
        <taxon>Streptophyta</taxon>
        <taxon>Embryophyta</taxon>
        <taxon>Tracheophyta</taxon>
        <taxon>Spermatophyta</taxon>
        <taxon>Magnoliopsida</taxon>
        <taxon>eudicotyledons</taxon>
        <taxon>Gunneridae</taxon>
        <taxon>Pentapetalae</taxon>
        <taxon>asterids</taxon>
        <taxon>lamiids</taxon>
        <taxon>Solanales</taxon>
        <taxon>Solanaceae</taxon>
        <taxon>Solanoideae</taxon>
        <taxon>Hyoscyameae</taxon>
        <taxon>Anisodus</taxon>
    </lineage>
</organism>
<keyword evidence="7" id="KW-0378">Hydrolase</keyword>
<dbReference type="InterPro" id="IPR048024">
    <property type="entry name" value="Fxna-like_M28_dom"/>
</dbReference>
<keyword evidence="5 14" id="KW-0812">Transmembrane</keyword>
<dbReference type="AlphaFoldDB" id="A0AAE1QW39"/>
<keyword evidence="18" id="KW-1185">Reference proteome</keyword>
<keyword evidence="8" id="KW-0256">Endoplasmic reticulum</keyword>
<dbReference type="Pfam" id="PF22248">
    <property type="entry name" value="ERMP1_C"/>
    <property type="match status" value="1"/>
</dbReference>
<dbReference type="Gene3D" id="3.40.630.10">
    <property type="entry name" value="Zn peptidases"/>
    <property type="match status" value="1"/>
</dbReference>
<evidence type="ECO:0000256" key="11">
    <source>
        <dbReference type="ARBA" id="ARBA00023049"/>
    </source>
</evidence>
<reference evidence="17" key="1">
    <citation type="submission" date="2023-12" db="EMBL/GenBank/DDBJ databases">
        <title>Genome assembly of Anisodus tanguticus.</title>
        <authorList>
            <person name="Wang Y.-J."/>
        </authorList>
    </citation>
    <scope>NUCLEOTIDE SEQUENCE</scope>
    <source>
        <strain evidence="17">KB-2021</strain>
        <tissue evidence="17">Leaf</tissue>
    </source>
</reference>
<evidence type="ECO:0000313" key="18">
    <source>
        <dbReference type="Proteomes" id="UP001291623"/>
    </source>
</evidence>
<sequence>MMAWRLSSGDIAGFKILFSLGILYGLISVLVYSIIHMKFITPLPMDAPLDRFSEARAVEHVRVLSKDIGGRQEGRQGLRLAAQYIKTQLEMMKERAQPGIRIEIEETIVNGSFNMFFLRHSISLAYRNHTNIIMRISSVDSGGNDSAVLVNGHFDTPPGSPGAGDCGSCVASILELARLSVDSGWIPPRPVIFLFNGAEELFMLGSHGFITKHRWSETIGAFIDVEASGTGGLDLVCQSGPGSWPSYVYAQSALHPMANSAAQDLFGIIPGDTDYRMFAQDFGDIPGLDIIFLLGGYFYHTASDTVERLLPGSIQARGDNLLRIIKAFTNSSNLQNAHERRLRSAVNRSDNERAVFFDYLSLFLIYYSREQAMLLHSLPLVIFLLMPLLLRFPTWGLTCCFATFFDFLKGMLYHTFAIFLAIVFPVAFAVIRLLFSGQSMNWFSTPYLAFMMFVPCSLAGMLIPRMLWKSFPLTQDVSVLKLSKEELVSEARFWGAFGFYSIFTLAYLVSGLSGGFLTFVMSAFMLLAWISFRLSMKSLVVRSFRSTACYVIPLIPCLMYAVYFGGFLVAFVIEKMGMTGSLPPPFGYFIPDVIVAAIIGLVTSWSVGPILPVVGHWLARSPILHFLLHSSVLALALSSQFFPYSADAPKRVIFQHTIRNAGPSQIMETTYDFAVVDSNALPFVFKHAPEVANELHINTELSFDAIKQSHREDFMGIFPISSLFSRCMKFPAKRSDVLTEYNHFPHLMTNKPQESLSGGSRRIYLEFSLGSLKEVWVAVLNITGPLSSWSFADNTLPAPEKTGKGPPSYICRLSGAGDKKWTFWLEANSSEAVKVDVAVVDQYFTKSAAKLKGLFPDWVDVTAYSSFMSTYDF</sequence>
<dbReference type="FunFam" id="3.40.630.10:FF:000008">
    <property type="entry name" value="Endoplasmic reticulum metallopeptidase 1"/>
    <property type="match status" value="1"/>
</dbReference>
<comment type="cofactor">
    <cofactor evidence="1">
        <name>Zn(2+)</name>
        <dbReference type="ChEBI" id="CHEBI:29105"/>
    </cofactor>
</comment>
<keyword evidence="9" id="KW-0862">Zinc</keyword>
<dbReference type="Pfam" id="PF04389">
    <property type="entry name" value="Peptidase_M28"/>
    <property type="match status" value="1"/>
</dbReference>
<dbReference type="InterPro" id="IPR045175">
    <property type="entry name" value="M28_fam"/>
</dbReference>
<evidence type="ECO:0000256" key="2">
    <source>
        <dbReference type="ARBA" id="ARBA00004477"/>
    </source>
</evidence>
<evidence type="ECO:0000313" key="17">
    <source>
        <dbReference type="EMBL" id="KAK4341069.1"/>
    </source>
</evidence>
<gene>
    <name evidence="17" type="ORF">RND71_039570</name>
</gene>
<evidence type="ECO:0000256" key="1">
    <source>
        <dbReference type="ARBA" id="ARBA00001947"/>
    </source>
</evidence>
<evidence type="ECO:0000256" key="9">
    <source>
        <dbReference type="ARBA" id="ARBA00022833"/>
    </source>
</evidence>
<accession>A0AAE1QW39</accession>
<name>A0AAE1QW39_9SOLA</name>
<dbReference type="PANTHER" id="PTHR12147:SF22">
    <property type="entry name" value="ENDOPLASMIC RETICULUM METALLOPEPTIDASE 1"/>
    <property type="match status" value="1"/>
</dbReference>
<keyword evidence="13" id="KW-0325">Glycoprotein</keyword>
<dbReference type="InterPro" id="IPR053973">
    <property type="entry name" value="ERMP1-like_C"/>
</dbReference>
<evidence type="ECO:0000256" key="4">
    <source>
        <dbReference type="ARBA" id="ARBA00022670"/>
    </source>
</evidence>
<feature type="transmembrane region" description="Helical" evidence="14">
    <location>
        <begin position="447"/>
        <end position="468"/>
    </location>
</feature>
<feature type="transmembrane region" description="Helical" evidence="14">
    <location>
        <begin position="12"/>
        <end position="35"/>
    </location>
</feature>
<evidence type="ECO:0000256" key="6">
    <source>
        <dbReference type="ARBA" id="ARBA00022723"/>
    </source>
</evidence>
<evidence type="ECO:0000256" key="8">
    <source>
        <dbReference type="ARBA" id="ARBA00022824"/>
    </source>
</evidence>
<dbReference type="InterPro" id="IPR007484">
    <property type="entry name" value="Peptidase_M28"/>
</dbReference>
<evidence type="ECO:0000259" key="15">
    <source>
        <dbReference type="Pfam" id="PF04389"/>
    </source>
</evidence>
<evidence type="ECO:0000256" key="5">
    <source>
        <dbReference type="ARBA" id="ARBA00022692"/>
    </source>
</evidence>
<dbReference type="Proteomes" id="UP001291623">
    <property type="component" value="Unassembled WGS sequence"/>
</dbReference>
<dbReference type="GO" id="GO:0046872">
    <property type="term" value="F:metal ion binding"/>
    <property type="evidence" value="ECO:0007669"/>
    <property type="project" value="UniProtKB-KW"/>
</dbReference>
<feature type="transmembrane region" description="Helical" evidence="14">
    <location>
        <begin position="593"/>
        <end position="614"/>
    </location>
</feature>
<protein>
    <recommendedName>
        <fullName evidence="19">Endoplasmic reticulum metallopeptidase 1</fullName>
    </recommendedName>
</protein>
<comment type="caution">
    <text evidence="17">The sequence shown here is derived from an EMBL/GenBank/DDBJ whole genome shotgun (WGS) entry which is preliminary data.</text>
</comment>
<dbReference type="GO" id="GO:0008235">
    <property type="term" value="F:metalloexopeptidase activity"/>
    <property type="evidence" value="ECO:0007669"/>
    <property type="project" value="InterPro"/>
</dbReference>
<dbReference type="EMBL" id="JAVYJV010000022">
    <property type="protein sequence ID" value="KAK4341069.1"/>
    <property type="molecule type" value="Genomic_DNA"/>
</dbReference>
<feature type="domain" description="Endoplasmic reticulum metallopeptidase 1-like C-terminal" evidence="16">
    <location>
        <begin position="648"/>
        <end position="871"/>
    </location>
</feature>
<dbReference type="GO" id="GO:0005789">
    <property type="term" value="C:endoplasmic reticulum membrane"/>
    <property type="evidence" value="ECO:0007669"/>
    <property type="project" value="UniProtKB-SubCell"/>
</dbReference>
<feature type="domain" description="Peptidase M28" evidence="15">
    <location>
        <begin position="131"/>
        <end position="323"/>
    </location>
</feature>
<feature type="transmembrane region" description="Helical" evidence="14">
    <location>
        <begin position="412"/>
        <end position="435"/>
    </location>
</feature>
<keyword evidence="6" id="KW-0479">Metal-binding</keyword>
<dbReference type="CDD" id="cd03875">
    <property type="entry name" value="M28_Fxna_like"/>
    <property type="match status" value="1"/>
</dbReference>
<evidence type="ECO:0000259" key="16">
    <source>
        <dbReference type="Pfam" id="PF22248"/>
    </source>
</evidence>
<proteinExistence type="inferred from homology"/>
<evidence type="ECO:0000256" key="3">
    <source>
        <dbReference type="ARBA" id="ARBA00010918"/>
    </source>
</evidence>
<feature type="transmembrane region" description="Helical" evidence="14">
    <location>
        <begin position="548"/>
        <end position="573"/>
    </location>
</feature>
<dbReference type="GO" id="GO:0006508">
    <property type="term" value="P:proteolysis"/>
    <property type="evidence" value="ECO:0007669"/>
    <property type="project" value="UniProtKB-KW"/>
</dbReference>
<keyword evidence="12 14" id="KW-0472">Membrane</keyword>
<evidence type="ECO:0000256" key="13">
    <source>
        <dbReference type="ARBA" id="ARBA00023180"/>
    </source>
</evidence>
<comment type="subcellular location">
    <subcellularLocation>
        <location evidence="2">Endoplasmic reticulum membrane</location>
        <topology evidence="2">Multi-pass membrane protein</topology>
    </subcellularLocation>
</comment>
<evidence type="ECO:0000256" key="14">
    <source>
        <dbReference type="SAM" id="Phobius"/>
    </source>
</evidence>
<dbReference type="SUPFAM" id="SSF53187">
    <property type="entry name" value="Zn-dependent exopeptidases"/>
    <property type="match status" value="1"/>
</dbReference>
<dbReference type="PANTHER" id="PTHR12147">
    <property type="entry name" value="METALLOPEPTIDASE M28 FAMILY MEMBER"/>
    <property type="match status" value="1"/>
</dbReference>
<keyword evidence="10 14" id="KW-1133">Transmembrane helix</keyword>